<dbReference type="GO" id="GO:0005524">
    <property type="term" value="F:ATP binding"/>
    <property type="evidence" value="ECO:0007669"/>
    <property type="project" value="UniProtKB-KW"/>
</dbReference>
<dbReference type="GO" id="GO:0043190">
    <property type="term" value="C:ATP-binding cassette (ABC) transporter complex"/>
    <property type="evidence" value="ECO:0007669"/>
    <property type="project" value="InterPro"/>
</dbReference>
<dbReference type="PANTHER" id="PTHR42781">
    <property type="entry name" value="SPERMIDINE/PUTRESCINE IMPORT ATP-BINDING PROTEIN POTA"/>
    <property type="match status" value="1"/>
</dbReference>
<keyword evidence="1" id="KW-0813">Transport</keyword>
<dbReference type="SUPFAM" id="SSF52540">
    <property type="entry name" value="P-loop containing nucleoside triphosphate hydrolases"/>
    <property type="match status" value="1"/>
</dbReference>
<evidence type="ECO:0000259" key="5">
    <source>
        <dbReference type="PROSITE" id="PS50893"/>
    </source>
</evidence>
<dbReference type="SUPFAM" id="SSF50331">
    <property type="entry name" value="MOP-like"/>
    <property type="match status" value="1"/>
</dbReference>
<dbReference type="AlphaFoldDB" id="A0A4R8VI09"/>
<evidence type="ECO:0000256" key="2">
    <source>
        <dbReference type="ARBA" id="ARBA00022741"/>
    </source>
</evidence>
<dbReference type="SMART" id="SM00382">
    <property type="entry name" value="AAA"/>
    <property type="match status" value="1"/>
</dbReference>
<organism evidence="6 8">
    <name type="scientific">Cryobacterium flavum</name>
    <dbReference type="NCBI Taxonomy" id="1424659"/>
    <lineage>
        <taxon>Bacteria</taxon>
        <taxon>Bacillati</taxon>
        <taxon>Actinomycetota</taxon>
        <taxon>Actinomycetes</taxon>
        <taxon>Micrococcales</taxon>
        <taxon>Microbacteriaceae</taxon>
        <taxon>Cryobacterium</taxon>
    </lineage>
</organism>
<feature type="domain" description="ABC transporter" evidence="5">
    <location>
        <begin position="8"/>
        <end position="238"/>
    </location>
</feature>
<dbReference type="EMBL" id="SOFD01000001">
    <property type="protein sequence ID" value="TFB82376.1"/>
    <property type="molecule type" value="Genomic_DNA"/>
</dbReference>
<dbReference type="PROSITE" id="PS00211">
    <property type="entry name" value="ABC_TRANSPORTER_1"/>
    <property type="match status" value="1"/>
</dbReference>
<proteinExistence type="predicted"/>
<sequence length="368" mass="39211">MTGTSADVTLRSISKSYARQSVLNDIDLSIRGGELLAVLGPSGCGKTTALRVIAGLERPDRGTVHIDGGEVTHRRIDKRGIGIVFQAYSLFPHQTAAENVAYGLRVRGASRSRRTARAAELLALVGLADHGAKYPQQLSGGQQQRVALARAIAIEPRVLLLDEPLSALDAQVRVQLREEIRRIQYEMGTTTVLVTHDQEEALSMADRVAVMHAGRIEQVGTPHEVYRRPATAFVSSFIGVVNRIPGRVTGAGQVSALAQQLDLATAGYSTGDLVELLVRPEHISIRPESDGPAGATAIGTGVVTALTLRGAISSLTVVFPGLPNPIRVDLPSREAQLFERGYRVRLTVHAEDALIDAAAADPAARVAA</sequence>
<keyword evidence="2" id="KW-0547">Nucleotide-binding</keyword>
<evidence type="ECO:0000313" key="9">
    <source>
        <dbReference type="Proteomes" id="UP000298252"/>
    </source>
</evidence>
<accession>A0A4R8VI09</accession>
<dbReference type="Proteomes" id="UP000199639">
    <property type="component" value="Unassembled WGS sequence"/>
</dbReference>
<keyword evidence="3 6" id="KW-0067">ATP-binding</keyword>
<dbReference type="RefSeq" id="WP_092342280.1">
    <property type="nucleotide sequence ID" value="NZ_FNIB01000020.1"/>
</dbReference>
<keyword evidence="9" id="KW-1185">Reference proteome</keyword>
<dbReference type="GO" id="GO:0015418">
    <property type="term" value="F:ABC-type quaternary ammonium compound transporting activity"/>
    <property type="evidence" value="ECO:0007669"/>
    <property type="project" value="UniProtKB-EC"/>
</dbReference>
<dbReference type="GO" id="GO:0016887">
    <property type="term" value="F:ATP hydrolysis activity"/>
    <property type="evidence" value="ECO:0007669"/>
    <property type="project" value="InterPro"/>
</dbReference>
<dbReference type="InterPro" id="IPR017871">
    <property type="entry name" value="ABC_transporter-like_CS"/>
</dbReference>
<gene>
    <name evidence="7" type="ORF">E3O21_00035</name>
    <name evidence="6" type="ORF">SAMN05216368_1207</name>
</gene>
<dbReference type="STRING" id="1424659.SAMN05216368_1207"/>
<evidence type="ECO:0000256" key="3">
    <source>
        <dbReference type="ARBA" id="ARBA00022840"/>
    </source>
</evidence>
<dbReference type="InterPro" id="IPR027417">
    <property type="entry name" value="P-loop_NTPase"/>
</dbReference>
<evidence type="ECO:0000313" key="7">
    <source>
        <dbReference type="EMBL" id="TFB82376.1"/>
    </source>
</evidence>
<protein>
    <recommendedName>
        <fullName evidence="4">ABC-type quaternary amine transporter</fullName>
        <ecNumber evidence="4">7.6.2.9</ecNumber>
    </recommendedName>
</protein>
<evidence type="ECO:0000256" key="4">
    <source>
        <dbReference type="ARBA" id="ARBA00066388"/>
    </source>
</evidence>
<dbReference type="Gene3D" id="2.40.50.100">
    <property type="match status" value="1"/>
</dbReference>
<dbReference type="InterPro" id="IPR050093">
    <property type="entry name" value="ABC_SmlMolc_Importer"/>
</dbReference>
<reference evidence="7 9" key="2">
    <citation type="submission" date="2019-03" db="EMBL/GenBank/DDBJ databases">
        <title>Genomics of glacier-inhabiting Cryobacterium strains.</title>
        <authorList>
            <person name="Liu Q."/>
            <person name="Xin Y.-H."/>
        </authorList>
    </citation>
    <scope>NUCLEOTIDE SEQUENCE [LARGE SCALE GENOMIC DNA]</scope>
    <source>
        <strain evidence="7 9">Hh8</strain>
    </source>
</reference>
<dbReference type="InterPro" id="IPR008995">
    <property type="entry name" value="Mo/tungstate-bd_C_term_dom"/>
</dbReference>
<dbReference type="PANTHER" id="PTHR42781:SF4">
    <property type="entry name" value="SPERMIDINE_PUTRESCINE IMPORT ATP-BINDING PROTEIN POTA"/>
    <property type="match status" value="1"/>
</dbReference>
<dbReference type="Proteomes" id="UP000298252">
    <property type="component" value="Unassembled WGS sequence"/>
</dbReference>
<dbReference type="InterPro" id="IPR003439">
    <property type="entry name" value="ABC_transporter-like_ATP-bd"/>
</dbReference>
<evidence type="ECO:0000313" key="6">
    <source>
        <dbReference type="EMBL" id="SDO49436.1"/>
    </source>
</evidence>
<dbReference type="InterPro" id="IPR013611">
    <property type="entry name" value="Transp-assoc_OB_typ2"/>
</dbReference>
<evidence type="ECO:0000313" key="8">
    <source>
        <dbReference type="Proteomes" id="UP000199639"/>
    </source>
</evidence>
<dbReference type="Gene3D" id="3.40.50.300">
    <property type="entry name" value="P-loop containing nucleotide triphosphate hydrolases"/>
    <property type="match status" value="1"/>
</dbReference>
<dbReference type="EMBL" id="FNIB01000020">
    <property type="protein sequence ID" value="SDO49436.1"/>
    <property type="molecule type" value="Genomic_DNA"/>
</dbReference>
<dbReference type="InterPro" id="IPR003593">
    <property type="entry name" value="AAA+_ATPase"/>
</dbReference>
<name>A0A4R8VI09_9MICO</name>
<evidence type="ECO:0000256" key="1">
    <source>
        <dbReference type="ARBA" id="ARBA00022448"/>
    </source>
</evidence>
<dbReference type="PROSITE" id="PS50893">
    <property type="entry name" value="ABC_TRANSPORTER_2"/>
    <property type="match status" value="1"/>
</dbReference>
<dbReference type="Pfam" id="PF08402">
    <property type="entry name" value="TOBE_2"/>
    <property type="match status" value="1"/>
</dbReference>
<reference evidence="6 8" key="1">
    <citation type="submission" date="2016-10" db="EMBL/GenBank/DDBJ databases">
        <authorList>
            <person name="Varghese N."/>
            <person name="Submissions S."/>
        </authorList>
    </citation>
    <scope>NUCLEOTIDE SEQUENCE [LARGE SCALE GENOMIC DNA]</scope>
    <source>
        <strain evidence="6 8">CGMCC 1.11215</strain>
    </source>
</reference>
<dbReference type="Pfam" id="PF00005">
    <property type="entry name" value="ABC_tran"/>
    <property type="match status" value="1"/>
</dbReference>
<dbReference type="EC" id="7.6.2.9" evidence="4"/>
<dbReference type="FunFam" id="3.40.50.300:FF:000425">
    <property type="entry name" value="Probable ABC transporter, ATP-binding subunit"/>
    <property type="match status" value="1"/>
</dbReference>